<protein>
    <submittedName>
        <fullName evidence="3">DUF4174 domain-containing protein</fullName>
    </submittedName>
</protein>
<evidence type="ECO:0000256" key="1">
    <source>
        <dbReference type="ARBA" id="ARBA00022729"/>
    </source>
</evidence>
<feature type="domain" description="DUF4174" evidence="2">
    <location>
        <begin position="24"/>
        <end position="135"/>
    </location>
</feature>
<accession>A0A4Y8WI78</accession>
<dbReference type="Pfam" id="PF13778">
    <property type="entry name" value="DUF4174"/>
    <property type="match status" value="1"/>
</dbReference>
<reference evidence="3 4" key="1">
    <citation type="submission" date="2019-01" db="EMBL/GenBank/DDBJ databases">
        <title>Vibrio BEI176 sp. nov, a marine bacterium isolated from China: eastern marignal seas.</title>
        <authorList>
            <person name="Li B."/>
        </authorList>
    </citation>
    <scope>NUCLEOTIDE SEQUENCE [LARGE SCALE GENOMIC DNA]</scope>
    <source>
        <strain evidence="3 4">BEI176</strain>
    </source>
</reference>
<dbReference type="EMBL" id="SATR01000005">
    <property type="protein sequence ID" value="TFH92627.1"/>
    <property type="molecule type" value="Genomic_DNA"/>
</dbReference>
<proteinExistence type="predicted"/>
<evidence type="ECO:0000259" key="2">
    <source>
        <dbReference type="Pfam" id="PF13778"/>
    </source>
</evidence>
<keyword evidence="1" id="KW-0732">Signal</keyword>
<dbReference type="OrthoDB" id="5893017at2"/>
<dbReference type="AlphaFoldDB" id="A0A4Y8WI78"/>
<dbReference type="RefSeq" id="WP_134834554.1">
    <property type="nucleotide sequence ID" value="NZ_SATR01000005.1"/>
</dbReference>
<gene>
    <name evidence="3" type="ORF">ELS82_05395</name>
</gene>
<comment type="caution">
    <text evidence="3">The sequence shown here is derived from an EMBL/GenBank/DDBJ whole genome shotgun (WGS) entry which is preliminary data.</text>
</comment>
<keyword evidence="4" id="KW-1185">Reference proteome</keyword>
<dbReference type="InterPro" id="IPR025232">
    <property type="entry name" value="DUF4174"/>
</dbReference>
<sequence>MRSAFVFTIALLYSVTAWTYPAYSSHWQHRSVIYFAPTKDDHVKQFLLETLINDCELQERDLVTLVVTEDGFTDPVWVKYEFNLSALFDVYKVKPGSHTAVLIGKDGTEKLRWGKQTNWELIKHTIDIMPVRQYEMATQGSPCSA</sequence>
<name>A0A4Y8WI78_9VIBR</name>
<evidence type="ECO:0000313" key="4">
    <source>
        <dbReference type="Proteomes" id="UP000297753"/>
    </source>
</evidence>
<organism evidence="3 4">
    <name type="scientific">Vibrio ouci</name>
    <dbReference type="NCBI Taxonomy" id="2499078"/>
    <lineage>
        <taxon>Bacteria</taxon>
        <taxon>Pseudomonadati</taxon>
        <taxon>Pseudomonadota</taxon>
        <taxon>Gammaproteobacteria</taxon>
        <taxon>Vibrionales</taxon>
        <taxon>Vibrionaceae</taxon>
        <taxon>Vibrio</taxon>
    </lineage>
</organism>
<evidence type="ECO:0000313" key="3">
    <source>
        <dbReference type="EMBL" id="TFH92627.1"/>
    </source>
</evidence>
<dbReference type="Proteomes" id="UP000297753">
    <property type="component" value="Unassembled WGS sequence"/>
</dbReference>